<dbReference type="InterPro" id="IPR050498">
    <property type="entry name" value="Ycf3"/>
</dbReference>
<dbReference type="PANTHER" id="PTHR44858:SF1">
    <property type="entry name" value="UDP-N-ACETYLGLUCOSAMINE--PEPTIDE N-ACETYLGLUCOSAMINYLTRANSFERASE SPINDLY-RELATED"/>
    <property type="match status" value="1"/>
</dbReference>
<evidence type="ECO:0000256" key="2">
    <source>
        <dbReference type="ARBA" id="ARBA00022803"/>
    </source>
</evidence>
<evidence type="ECO:0000256" key="3">
    <source>
        <dbReference type="SAM" id="Phobius"/>
    </source>
</evidence>
<evidence type="ECO:0000313" key="5">
    <source>
        <dbReference type="Proteomes" id="UP000294419"/>
    </source>
</evidence>
<keyword evidence="3" id="KW-1133">Transmembrane helix</keyword>
<name>A0A4P6ZFS6_9FLAO</name>
<dbReference type="Pfam" id="PF13181">
    <property type="entry name" value="TPR_8"/>
    <property type="match status" value="2"/>
</dbReference>
<dbReference type="OrthoDB" id="935812at2"/>
<keyword evidence="2" id="KW-0802">TPR repeat</keyword>
<dbReference type="InterPro" id="IPR011990">
    <property type="entry name" value="TPR-like_helical_dom_sf"/>
</dbReference>
<evidence type="ECO:0000256" key="1">
    <source>
        <dbReference type="ARBA" id="ARBA00022737"/>
    </source>
</evidence>
<dbReference type="AlphaFoldDB" id="A0A4P6ZFS6"/>
<keyword evidence="1" id="KW-0677">Repeat</keyword>
<feature type="transmembrane region" description="Helical" evidence="3">
    <location>
        <begin position="12"/>
        <end position="36"/>
    </location>
</feature>
<dbReference type="InterPro" id="IPR019734">
    <property type="entry name" value="TPR_rpt"/>
</dbReference>
<organism evidence="4 5">
    <name type="scientific">Chryseobacterium salivictor</name>
    <dbReference type="NCBI Taxonomy" id="2547600"/>
    <lineage>
        <taxon>Bacteria</taxon>
        <taxon>Pseudomonadati</taxon>
        <taxon>Bacteroidota</taxon>
        <taxon>Flavobacteriia</taxon>
        <taxon>Flavobacteriales</taxon>
        <taxon>Weeksellaceae</taxon>
        <taxon>Chryseobacterium group</taxon>
        <taxon>Chryseobacterium</taxon>
    </lineage>
</organism>
<accession>A0A4P6ZFS6</accession>
<keyword evidence="3" id="KW-0472">Membrane</keyword>
<reference evidence="4 5" key="1">
    <citation type="submission" date="2019-03" db="EMBL/GenBank/DDBJ databases">
        <authorList>
            <person name="Kim H."/>
            <person name="Yu S.-M."/>
        </authorList>
    </citation>
    <scope>NUCLEOTIDE SEQUENCE [LARGE SCALE GENOMIC DNA]</scope>
    <source>
        <strain evidence="4 5">NBC122</strain>
    </source>
</reference>
<sequence>MEKLSIFSRILLTFKILFSVLFLGFISLAIFFVYVINKEAKFAIGAGTQGTQFSQFIFAKLIKDFPTYSDAFFEKSVPYNKRGFYYEGFQLLNRAVDLNPKEHLGYRGWIKLNKLKDYQGAIKDFEKLDSLTPNYFDVNGGSINYLLAAAYQGAGNFEKSRTFYEKLFKADEKQYPIFPISYVNYGILLGNMGLHRLAIKQFDISLNKSNYKFAESYYNKALIYKKLGEKDSVQILLKRALDSYDQGYKINDIYNEAFNELYRDDIIRQIE</sequence>
<keyword evidence="3" id="KW-0812">Transmembrane</keyword>
<protein>
    <submittedName>
        <fullName evidence="4">Uncharacterized protein</fullName>
    </submittedName>
</protein>
<keyword evidence="5" id="KW-1185">Reference proteome</keyword>
<dbReference type="SMART" id="SM00028">
    <property type="entry name" value="TPR"/>
    <property type="match status" value="2"/>
</dbReference>
<dbReference type="SUPFAM" id="SSF48452">
    <property type="entry name" value="TPR-like"/>
    <property type="match status" value="1"/>
</dbReference>
<dbReference type="KEGG" id="csal:NBC122_01603"/>
<gene>
    <name evidence="4" type="ORF">NBC122_01603</name>
</gene>
<dbReference type="EMBL" id="CP037954">
    <property type="protein sequence ID" value="QBO58418.1"/>
    <property type="molecule type" value="Genomic_DNA"/>
</dbReference>
<proteinExistence type="predicted"/>
<dbReference type="RefSeq" id="WP_133439851.1">
    <property type="nucleotide sequence ID" value="NZ_CP037954.1"/>
</dbReference>
<dbReference type="Gene3D" id="1.25.40.10">
    <property type="entry name" value="Tetratricopeptide repeat domain"/>
    <property type="match status" value="1"/>
</dbReference>
<dbReference type="PANTHER" id="PTHR44858">
    <property type="entry name" value="TETRATRICOPEPTIDE REPEAT PROTEIN 6"/>
    <property type="match status" value="1"/>
</dbReference>
<dbReference type="Proteomes" id="UP000294419">
    <property type="component" value="Chromosome"/>
</dbReference>
<evidence type="ECO:0000313" key="4">
    <source>
        <dbReference type="EMBL" id="QBO58418.1"/>
    </source>
</evidence>